<dbReference type="Gene3D" id="3.40.50.2000">
    <property type="entry name" value="Glycogen Phosphorylase B"/>
    <property type="match status" value="2"/>
</dbReference>
<dbReference type="RefSeq" id="WP_248154606.1">
    <property type="nucleotide sequence ID" value="NZ_JAKZAJ010000001.1"/>
</dbReference>
<proteinExistence type="predicted"/>
<name>A0ABW0RI38_9GAMM</name>
<dbReference type="CDD" id="cd03820">
    <property type="entry name" value="GT4_AmsD-like"/>
    <property type="match status" value="1"/>
</dbReference>
<dbReference type="PANTHER" id="PTHR12526">
    <property type="entry name" value="GLYCOSYLTRANSFERASE"/>
    <property type="match status" value="1"/>
</dbReference>
<dbReference type="InterPro" id="IPR001296">
    <property type="entry name" value="Glyco_trans_1"/>
</dbReference>
<evidence type="ECO:0000313" key="4">
    <source>
        <dbReference type="Proteomes" id="UP001596055"/>
    </source>
</evidence>
<dbReference type="Pfam" id="PF00534">
    <property type="entry name" value="Glycos_transf_1"/>
    <property type="match status" value="1"/>
</dbReference>
<feature type="domain" description="Glycosyl transferase family 1" evidence="1">
    <location>
        <begin position="197"/>
        <end position="349"/>
    </location>
</feature>
<evidence type="ECO:0000259" key="2">
    <source>
        <dbReference type="Pfam" id="PF13439"/>
    </source>
</evidence>
<keyword evidence="3" id="KW-0328">Glycosyltransferase</keyword>
<dbReference type="GO" id="GO:0016757">
    <property type="term" value="F:glycosyltransferase activity"/>
    <property type="evidence" value="ECO:0007669"/>
    <property type="project" value="UniProtKB-KW"/>
</dbReference>
<keyword evidence="3" id="KW-0808">Transferase</keyword>
<comment type="caution">
    <text evidence="3">The sequence shown here is derived from an EMBL/GenBank/DDBJ whole genome shotgun (WGS) entry which is preliminary data.</text>
</comment>
<dbReference type="SUPFAM" id="SSF53756">
    <property type="entry name" value="UDP-Glycosyltransferase/glycogen phosphorylase"/>
    <property type="match status" value="1"/>
</dbReference>
<keyword evidence="4" id="KW-1185">Reference proteome</keyword>
<feature type="domain" description="Glycosyltransferase subfamily 4-like N-terminal" evidence="2">
    <location>
        <begin position="13"/>
        <end position="174"/>
    </location>
</feature>
<gene>
    <name evidence="3" type="ORF">ACFPQA_05220</name>
</gene>
<dbReference type="EC" id="2.4.-.-" evidence="3"/>
<organism evidence="3 4">
    <name type="scientific">Marinobacter koreensis</name>
    <dbReference type="NCBI Taxonomy" id="335974"/>
    <lineage>
        <taxon>Bacteria</taxon>
        <taxon>Pseudomonadati</taxon>
        <taxon>Pseudomonadota</taxon>
        <taxon>Gammaproteobacteria</taxon>
        <taxon>Pseudomonadales</taxon>
        <taxon>Marinobacteraceae</taxon>
        <taxon>Marinobacter</taxon>
    </lineage>
</organism>
<evidence type="ECO:0000259" key="1">
    <source>
        <dbReference type="Pfam" id="PF00534"/>
    </source>
</evidence>
<dbReference type="PANTHER" id="PTHR12526:SF630">
    <property type="entry name" value="GLYCOSYLTRANSFERASE"/>
    <property type="match status" value="1"/>
</dbReference>
<dbReference type="Pfam" id="PF13439">
    <property type="entry name" value="Glyco_transf_4"/>
    <property type="match status" value="1"/>
</dbReference>
<reference evidence="4" key="1">
    <citation type="journal article" date="2019" name="Int. J. Syst. Evol. Microbiol.">
        <title>The Global Catalogue of Microorganisms (GCM) 10K type strain sequencing project: providing services to taxonomists for standard genome sequencing and annotation.</title>
        <authorList>
            <consortium name="The Broad Institute Genomics Platform"/>
            <consortium name="The Broad Institute Genome Sequencing Center for Infectious Disease"/>
            <person name="Wu L."/>
            <person name="Ma J."/>
        </authorList>
    </citation>
    <scope>NUCLEOTIDE SEQUENCE [LARGE SCALE GENOMIC DNA]</scope>
    <source>
        <strain evidence="4">CGMCC 4.1799</strain>
    </source>
</reference>
<protein>
    <submittedName>
        <fullName evidence="3">Glycosyltransferase family 4 protein</fullName>
        <ecNumber evidence="3">2.4.-.-</ecNumber>
    </submittedName>
</protein>
<dbReference type="EMBL" id="JBHSNL010000001">
    <property type="protein sequence ID" value="MFC5544436.1"/>
    <property type="molecule type" value="Genomic_DNA"/>
</dbReference>
<accession>A0ABW0RI38</accession>
<dbReference type="InterPro" id="IPR028098">
    <property type="entry name" value="Glyco_trans_4-like_N"/>
</dbReference>
<evidence type="ECO:0000313" key="3">
    <source>
        <dbReference type="EMBL" id="MFC5544436.1"/>
    </source>
</evidence>
<sequence>MKLLFFISSLSSGGAERVTVTLANYWAAKGTDVVIVTVTGEDLDFYPLHPAVRRIGLALDGVSRGSLEGIANNYRRVVALRAILVKERPSIAIALMPAANVLLVLASMGMGIPTIGSERVHPPCMPLGRLWESARRLCYGRLRAIVAQTELSANWLAENSTAERDRITVIPNPVTLPLLASRPSLVLAECKRDMGYKRILLAVGRLDRQKGFDRLIDGFAQLADQQPEWGLVILGEGEQRSALEAQCRANGVEARVCLPGSVGNVGECYDAADLYVMTSRFEGFPNTLLEALAHGLPSVAVDCETGPSEILRHEVDGLLVPQDDSAALVGALERLMMDDELRKSFGKRAVEARQRFAVERVARMWEKLFSNV</sequence>
<dbReference type="Proteomes" id="UP001596055">
    <property type="component" value="Unassembled WGS sequence"/>
</dbReference>